<dbReference type="RefSeq" id="WP_341839454.1">
    <property type="nucleotide sequence ID" value="NZ_CP149792.1"/>
</dbReference>
<dbReference type="EMBL" id="CP150096">
    <property type="protein sequence ID" value="WZN44686.1"/>
    <property type="molecule type" value="Genomic_DNA"/>
</dbReference>
<protein>
    <recommendedName>
        <fullName evidence="3">Methyltransferase FkbM domain-containing protein</fullName>
    </recommendedName>
</protein>
<proteinExistence type="predicted"/>
<sequence>MSKIKFLSPVHVKNKIRLGRNHDGGYVVYEKAIQHTDRLLTYGVGWETSFEEDFNSRTGKPVLMFDPTMFNGEYVNMRHFAKLMISFRFRKAKRYLSTAKKWKKKLTELNERNIVFVDEGIAPEKNGKYNSLEQHMKQYRLFDENVLLKIDIEGGEYGLLDHPKFLACLGRVNQLIFEFHDLKNRLREVESILRLLEREFTLIHVHGNNYGDTFYSYEFSGSGTNDVLIPDVLELTLVRKTVLQESDIVHEDESYPVPQLDFPNNPQKKDIPIHFV</sequence>
<name>A0ABZ2YXF6_9BACT</name>
<evidence type="ECO:0008006" key="3">
    <source>
        <dbReference type="Google" id="ProtNLM"/>
    </source>
</evidence>
<keyword evidence="2" id="KW-1185">Reference proteome</keyword>
<evidence type="ECO:0000313" key="1">
    <source>
        <dbReference type="EMBL" id="WZN44686.1"/>
    </source>
</evidence>
<evidence type="ECO:0000313" key="2">
    <source>
        <dbReference type="Proteomes" id="UP001449657"/>
    </source>
</evidence>
<dbReference type="InterPro" id="IPR026913">
    <property type="entry name" value="METTL24"/>
</dbReference>
<gene>
    <name evidence="1" type="ORF">WJU22_17460</name>
</gene>
<dbReference type="PANTHER" id="PTHR32026">
    <property type="entry name" value="METHYLTRANSFERASE-LIKE PROTEIN 24"/>
    <property type="match status" value="1"/>
</dbReference>
<reference evidence="1 2" key="1">
    <citation type="submission" date="2024-03" db="EMBL/GenBank/DDBJ databases">
        <title>Chitinophaga caseinilytica sp. nov., a casein hydrolysing bacterium isolated from forest soil.</title>
        <authorList>
            <person name="Lee D.S."/>
            <person name="Han D.M."/>
            <person name="Baek J.H."/>
            <person name="Choi D.G."/>
            <person name="Jeon J.H."/>
            <person name="Jeon C.O."/>
        </authorList>
    </citation>
    <scope>NUCLEOTIDE SEQUENCE [LARGE SCALE GENOMIC DNA]</scope>
    <source>
        <strain evidence="1 2">KACC 19118</strain>
    </source>
</reference>
<dbReference type="PANTHER" id="PTHR32026:SF10">
    <property type="entry name" value="METHYLTRANSFERASE-LIKE PROTEIN 24-RELATED"/>
    <property type="match status" value="1"/>
</dbReference>
<dbReference type="Proteomes" id="UP001449657">
    <property type="component" value="Chromosome"/>
</dbReference>
<organism evidence="1 2">
    <name type="scientific">Chitinophaga caseinilytica</name>
    <dbReference type="NCBI Taxonomy" id="2267521"/>
    <lineage>
        <taxon>Bacteria</taxon>
        <taxon>Pseudomonadati</taxon>
        <taxon>Bacteroidota</taxon>
        <taxon>Chitinophagia</taxon>
        <taxon>Chitinophagales</taxon>
        <taxon>Chitinophagaceae</taxon>
        <taxon>Chitinophaga</taxon>
    </lineage>
</organism>
<accession>A0ABZ2YXF6</accession>